<dbReference type="InterPro" id="IPR011901">
    <property type="entry name" value="Grx2"/>
</dbReference>
<organism evidence="2 3">
    <name type="scientific">Ferrimonas aestuarii</name>
    <dbReference type="NCBI Taxonomy" id="2569539"/>
    <lineage>
        <taxon>Bacteria</taxon>
        <taxon>Pseudomonadati</taxon>
        <taxon>Pseudomonadota</taxon>
        <taxon>Gammaproteobacteria</taxon>
        <taxon>Alteromonadales</taxon>
        <taxon>Ferrimonadaceae</taxon>
        <taxon>Ferrimonas</taxon>
    </lineage>
</organism>
<comment type="caution">
    <text evidence="2">The sequence shown here is derived from an EMBL/GenBank/DDBJ whole genome shotgun (WGS) entry which is preliminary data.</text>
</comment>
<proteinExistence type="predicted"/>
<dbReference type="Proteomes" id="UP000305675">
    <property type="component" value="Unassembled WGS sequence"/>
</dbReference>
<keyword evidence="3" id="KW-1185">Reference proteome</keyword>
<dbReference type="PROSITE" id="PS50404">
    <property type="entry name" value="GST_NTER"/>
    <property type="match status" value="1"/>
</dbReference>
<reference evidence="2 3" key="1">
    <citation type="submission" date="2019-04" db="EMBL/GenBank/DDBJ databases">
        <authorList>
            <person name="Hwang J.C."/>
        </authorList>
    </citation>
    <scope>NUCLEOTIDE SEQUENCE [LARGE SCALE GENOMIC DNA]</scope>
    <source>
        <strain evidence="2 3">IMCC35002</strain>
    </source>
</reference>
<evidence type="ECO:0000313" key="2">
    <source>
        <dbReference type="EMBL" id="TKB50039.1"/>
    </source>
</evidence>
<dbReference type="AlphaFoldDB" id="A0A4U1BFY0"/>
<sequence>MKLYLYEHCPFCARVRYVAAMLNVSLQLVPIAYDDEQTTTEIIGIKQVPLLIKDNGEALAESEMIIDYLLRVANCQQSPQPSQQILDWQQKAFLPLQKLGYPRWAQMGLPEFQTQASQLAWRLKKETEQLNFERLVRDTAQIADEVQALIAEAKALLHISGFQKLSLVNEGVLFSILRGFASAPEVQWDKEVKQWLDAISTETHIALLTEESFHD</sequence>
<dbReference type="SUPFAM" id="SSF47616">
    <property type="entry name" value="GST C-terminal domain-like"/>
    <property type="match status" value="1"/>
</dbReference>
<feature type="domain" description="GST N-terminal" evidence="1">
    <location>
        <begin position="1"/>
        <end position="77"/>
    </location>
</feature>
<dbReference type="Pfam" id="PF04399">
    <property type="entry name" value="Glutaredoxin2_C"/>
    <property type="match status" value="1"/>
</dbReference>
<name>A0A4U1BFY0_9GAMM</name>
<gene>
    <name evidence="2" type="primary">grxB</name>
    <name evidence="2" type="ORF">FCL42_19845</name>
</gene>
<dbReference type="SMR" id="A0A4U1BFY0"/>
<dbReference type="InterPro" id="IPR007494">
    <property type="entry name" value="Glutaredoxin2_C"/>
</dbReference>
<evidence type="ECO:0000259" key="1">
    <source>
        <dbReference type="PROSITE" id="PS50404"/>
    </source>
</evidence>
<dbReference type="GO" id="GO:0005829">
    <property type="term" value="C:cytosol"/>
    <property type="evidence" value="ECO:0007669"/>
    <property type="project" value="InterPro"/>
</dbReference>
<dbReference type="NCBIfam" id="TIGR02182">
    <property type="entry name" value="GRXB"/>
    <property type="match status" value="1"/>
</dbReference>
<accession>A0A4U1BFY0</accession>
<dbReference type="NCBIfam" id="NF007702">
    <property type="entry name" value="PRK10387.1"/>
    <property type="match status" value="1"/>
</dbReference>
<dbReference type="Pfam" id="PF13417">
    <property type="entry name" value="GST_N_3"/>
    <property type="match status" value="1"/>
</dbReference>
<dbReference type="OrthoDB" id="5291571at2"/>
<dbReference type="InterPro" id="IPR004045">
    <property type="entry name" value="Glutathione_S-Trfase_N"/>
</dbReference>
<dbReference type="SUPFAM" id="SSF52833">
    <property type="entry name" value="Thioredoxin-like"/>
    <property type="match status" value="1"/>
</dbReference>
<evidence type="ECO:0000313" key="3">
    <source>
        <dbReference type="Proteomes" id="UP000305675"/>
    </source>
</evidence>
<dbReference type="EMBL" id="SWCJ01000024">
    <property type="protein sequence ID" value="TKB50039.1"/>
    <property type="molecule type" value="Genomic_DNA"/>
</dbReference>
<dbReference type="RefSeq" id="WP_136865171.1">
    <property type="nucleotide sequence ID" value="NZ_SWCJ01000024.1"/>
</dbReference>
<protein>
    <submittedName>
        <fullName evidence="2">Glutaredoxin 2</fullName>
    </submittedName>
</protein>
<dbReference type="Gene3D" id="3.40.30.10">
    <property type="entry name" value="Glutaredoxin"/>
    <property type="match status" value="1"/>
</dbReference>
<dbReference type="InterPro" id="IPR036282">
    <property type="entry name" value="Glutathione-S-Trfase_C_sf"/>
</dbReference>
<dbReference type="Gene3D" id="1.20.1050.10">
    <property type="match status" value="1"/>
</dbReference>
<dbReference type="InterPro" id="IPR036249">
    <property type="entry name" value="Thioredoxin-like_sf"/>
</dbReference>